<dbReference type="GO" id="GO:0017136">
    <property type="term" value="F:histone deacetylase activity, NAD-dependent"/>
    <property type="evidence" value="ECO:0007669"/>
    <property type="project" value="TreeGrafter"/>
</dbReference>
<dbReference type="InterPro" id="IPR050134">
    <property type="entry name" value="NAD-dep_sirtuin_deacylases"/>
</dbReference>
<feature type="binding site" evidence="5">
    <location>
        <position position="183"/>
    </location>
    <ligand>
        <name>Zn(2+)</name>
        <dbReference type="ChEBI" id="CHEBI:29105"/>
    </ligand>
</feature>
<evidence type="ECO:0000313" key="7">
    <source>
        <dbReference type="EMBL" id="PWN93680.1"/>
    </source>
</evidence>
<dbReference type="OrthoDB" id="424302at2759"/>
<feature type="binding site" evidence="5">
    <location>
        <position position="178"/>
    </location>
    <ligand>
        <name>Zn(2+)</name>
        <dbReference type="ChEBI" id="CHEBI:29105"/>
    </ligand>
</feature>
<feature type="domain" description="Deacetylase sirtuin-type" evidence="6">
    <location>
        <begin position="1"/>
        <end position="282"/>
    </location>
</feature>
<sequence length="282" mass="30481">MAQLSTFRQALSQSRRPLILAGAGLSAASGIPTFRGAGGLWRSHDAMSLATPQAFRADPARVWAFYHYRREVCLKAKPNGAHDVVARLSGRERAKEVFPSAVDVPTFVTQNVDGLSIRALEEGEKAPIEMHGSLFRTRCTSCGTEKPNFNSPVSAGLVGTEDLSKEYRAVPLEDLPRCQERSCGGLLRPAVVWFGESIPELSRISQHVQRADLVLVLGTSSTVYPAAGFASEVRSRGGKAAVFNLEGTLGSSEESDGDSDWFFRGPVEEMLPWALGIKSSSL</sequence>
<dbReference type="PANTHER" id="PTHR11085:SF10">
    <property type="entry name" value="NAD-DEPENDENT PROTEIN DEACYLASE SIRTUIN-5, MITOCHONDRIAL-RELATED"/>
    <property type="match status" value="1"/>
</dbReference>
<organism evidence="7 8">
    <name type="scientific">Acaromyces ingoldii</name>
    <dbReference type="NCBI Taxonomy" id="215250"/>
    <lineage>
        <taxon>Eukaryota</taxon>
        <taxon>Fungi</taxon>
        <taxon>Dikarya</taxon>
        <taxon>Basidiomycota</taxon>
        <taxon>Ustilaginomycotina</taxon>
        <taxon>Exobasidiomycetes</taxon>
        <taxon>Exobasidiales</taxon>
        <taxon>Cryptobasidiaceae</taxon>
        <taxon>Acaromyces</taxon>
    </lineage>
</organism>
<dbReference type="Gene3D" id="3.40.50.1220">
    <property type="entry name" value="TPP-binding domain"/>
    <property type="match status" value="1"/>
</dbReference>
<dbReference type="Gene3D" id="3.30.1600.10">
    <property type="entry name" value="SIR2/SIRT2 'Small Domain"/>
    <property type="match status" value="1"/>
</dbReference>
<dbReference type="RefSeq" id="XP_025380878.1">
    <property type="nucleotide sequence ID" value="XM_025518627.1"/>
</dbReference>
<dbReference type="GO" id="GO:0005634">
    <property type="term" value="C:nucleus"/>
    <property type="evidence" value="ECO:0007669"/>
    <property type="project" value="TreeGrafter"/>
</dbReference>
<evidence type="ECO:0000313" key="8">
    <source>
        <dbReference type="Proteomes" id="UP000245768"/>
    </source>
</evidence>
<keyword evidence="4" id="KW-0520">NAD</keyword>
<evidence type="ECO:0000256" key="5">
    <source>
        <dbReference type="PROSITE-ProRule" id="PRU00236"/>
    </source>
</evidence>
<feature type="active site" description="Proton acceptor" evidence="5">
    <location>
        <position position="131"/>
    </location>
</feature>
<protein>
    <submittedName>
        <fullName evidence="7">DHS-like NAD/FAD-binding domain-containing protein</fullName>
    </submittedName>
</protein>
<reference evidence="7 8" key="1">
    <citation type="journal article" date="2018" name="Mol. Biol. Evol.">
        <title>Broad Genomic Sampling Reveals a Smut Pathogenic Ancestry of the Fungal Clade Ustilaginomycotina.</title>
        <authorList>
            <person name="Kijpornyongpan T."/>
            <person name="Mondo S.J."/>
            <person name="Barry K."/>
            <person name="Sandor L."/>
            <person name="Lee J."/>
            <person name="Lipzen A."/>
            <person name="Pangilinan J."/>
            <person name="LaButti K."/>
            <person name="Hainaut M."/>
            <person name="Henrissat B."/>
            <person name="Grigoriev I.V."/>
            <person name="Spatafora J.W."/>
            <person name="Aime M.C."/>
        </authorList>
    </citation>
    <scope>NUCLEOTIDE SEQUENCE [LARGE SCALE GENOMIC DNA]</scope>
    <source>
        <strain evidence="7 8">MCA 4198</strain>
    </source>
</reference>
<dbReference type="InterPro" id="IPR029035">
    <property type="entry name" value="DHS-like_NAD/FAD-binding_dom"/>
</dbReference>
<dbReference type="PROSITE" id="PS50305">
    <property type="entry name" value="SIRTUIN"/>
    <property type="match status" value="1"/>
</dbReference>
<gene>
    <name evidence="7" type="ORF">FA10DRAFT_224910</name>
</gene>
<dbReference type="InParanoid" id="A0A316YVV1"/>
<keyword evidence="5" id="KW-0479">Metal-binding</keyword>
<dbReference type="GO" id="GO:0070403">
    <property type="term" value="F:NAD+ binding"/>
    <property type="evidence" value="ECO:0007669"/>
    <property type="project" value="InterPro"/>
</dbReference>
<evidence type="ECO:0000256" key="1">
    <source>
        <dbReference type="ARBA" id="ARBA00004173"/>
    </source>
</evidence>
<keyword evidence="8" id="KW-1185">Reference proteome</keyword>
<dbReference type="STRING" id="215250.A0A316YVV1"/>
<evidence type="ECO:0000259" key="6">
    <source>
        <dbReference type="PROSITE" id="PS50305"/>
    </source>
</evidence>
<feature type="binding site" evidence="5">
    <location>
        <position position="142"/>
    </location>
    <ligand>
        <name>Zn(2+)</name>
        <dbReference type="ChEBI" id="CHEBI:29105"/>
    </ligand>
</feature>
<dbReference type="Pfam" id="PF02146">
    <property type="entry name" value="SIR2"/>
    <property type="match status" value="1"/>
</dbReference>
<evidence type="ECO:0000256" key="3">
    <source>
        <dbReference type="ARBA" id="ARBA00022679"/>
    </source>
</evidence>
<dbReference type="InterPro" id="IPR026591">
    <property type="entry name" value="Sirtuin_cat_small_dom_sf"/>
</dbReference>
<dbReference type="SUPFAM" id="SSF52467">
    <property type="entry name" value="DHS-like NAD/FAD-binding domain"/>
    <property type="match status" value="1"/>
</dbReference>
<keyword evidence="3" id="KW-0808">Transferase</keyword>
<evidence type="ECO:0000256" key="2">
    <source>
        <dbReference type="ARBA" id="ARBA00006924"/>
    </source>
</evidence>
<dbReference type="Proteomes" id="UP000245768">
    <property type="component" value="Unassembled WGS sequence"/>
</dbReference>
<accession>A0A316YVV1</accession>
<proteinExistence type="inferred from homology"/>
<keyword evidence="5" id="KW-0862">Zinc</keyword>
<dbReference type="InterPro" id="IPR003000">
    <property type="entry name" value="Sirtuin"/>
</dbReference>
<evidence type="ECO:0000256" key="4">
    <source>
        <dbReference type="ARBA" id="ARBA00023027"/>
    </source>
</evidence>
<dbReference type="PANTHER" id="PTHR11085">
    <property type="entry name" value="NAD-DEPENDENT PROTEIN DEACYLASE SIRTUIN-5, MITOCHONDRIAL-RELATED"/>
    <property type="match status" value="1"/>
</dbReference>
<dbReference type="GO" id="GO:0046872">
    <property type="term" value="F:metal ion binding"/>
    <property type="evidence" value="ECO:0007669"/>
    <property type="project" value="UniProtKB-KW"/>
</dbReference>
<comment type="similarity">
    <text evidence="2">Belongs to the sirtuin family. Class I subfamily.</text>
</comment>
<dbReference type="InterPro" id="IPR026590">
    <property type="entry name" value="Ssirtuin_cat_dom"/>
</dbReference>
<dbReference type="AlphaFoldDB" id="A0A316YVV1"/>
<dbReference type="GeneID" id="37040543"/>
<dbReference type="EMBL" id="KZ819634">
    <property type="protein sequence ID" value="PWN93680.1"/>
    <property type="molecule type" value="Genomic_DNA"/>
</dbReference>
<name>A0A316YVV1_9BASI</name>
<feature type="binding site" evidence="5">
    <location>
        <position position="139"/>
    </location>
    <ligand>
        <name>Zn(2+)</name>
        <dbReference type="ChEBI" id="CHEBI:29105"/>
    </ligand>
</feature>
<dbReference type="GO" id="GO:0005739">
    <property type="term" value="C:mitochondrion"/>
    <property type="evidence" value="ECO:0007669"/>
    <property type="project" value="UniProtKB-SubCell"/>
</dbReference>
<comment type="subcellular location">
    <subcellularLocation>
        <location evidence="1">Mitochondrion</location>
    </subcellularLocation>
</comment>